<dbReference type="EMBL" id="SJOL01009052">
    <property type="protein sequence ID" value="TGZ58949.1"/>
    <property type="molecule type" value="Genomic_DNA"/>
</dbReference>
<reference evidence="3 4" key="1">
    <citation type="journal article" date="2019" name="BMC Genomics">
        <title>New insights from Opisthorchis felineus genome: update on genomics of the epidemiologically important liver flukes.</title>
        <authorList>
            <person name="Ershov N.I."/>
            <person name="Mordvinov V.A."/>
            <person name="Prokhortchouk E.B."/>
            <person name="Pakharukova M.Y."/>
            <person name="Gunbin K.V."/>
            <person name="Ustyantsev K."/>
            <person name="Genaev M.A."/>
            <person name="Blinov A.G."/>
            <person name="Mazur A."/>
            <person name="Boulygina E."/>
            <person name="Tsygankova S."/>
            <person name="Khrameeva E."/>
            <person name="Chekanov N."/>
            <person name="Fan G."/>
            <person name="Xiao A."/>
            <person name="Zhang H."/>
            <person name="Xu X."/>
            <person name="Yang H."/>
            <person name="Solovyev V."/>
            <person name="Lee S.M."/>
            <person name="Liu X."/>
            <person name="Afonnikov D.A."/>
            <person name="Skryabin K.G."/>
        </authorList>
    </citation>
    <scope>NUCLEOTIDE SEQUENCE [LARGE SCALE GENOMIC DNA]</scope>
    <source>
        <strain evidence="3">AK-0245</strain>
        <tissue evidence="3">Whole organism</tissue>
    </source>
</reference>
<sequence length="531" mass="57373">MHRLKILSYTRIRHEQERVSFLHVIDTDLLHGLVLPMKRKHYYEEDTCSLSKEHLPRDDSLEALHKMLAEAQNAFRHSETPLSDDEVTDLSAVRPDTSLRETEQSVDAFPQTVGTSSPATDLDRSGLSDSPGPRSALKGTATAASTKRRQDALQQLIRSAEERGQSESGEVRLPPLIPGVDKLTWILANDLYDCHAQLLKTQSQLQLLEQRLATQEAAAEEAIERLCLQCRHVELRLNETHSRLNEYVQAHQEGRLLFTDITESPQTASNGHSPNVTSPCKTVSKADNDVSSLPPNDLTSNAAAGPVHSKPELGGVEDAGGEDAQNHIPRATPADATTSVTTDEVTTWSQKQVQDRARLISSGGLSNRRPRTRVVINPPPTLLTETSVSTASSSTDVTYVQSVTQHLLFPVPTGGQSSASPIVSPASSSKVDIDVRGAGDIASMMDDSSKSPDTAPSSAIRTPRLNDSSHCSPAASSTMGTPDSASSRISSHKAMGIQLPGLSPGMLQGVHLRRRSPTPDQPLKDNPGSKP</sequence>
<feature type="region of interest" description="Disordered" evidence="2">
    <location>
        <begin position="442"/>
        <end position="531"/>
    </location>
</feature>
<proteinExistence type="predicted"/>
<accession>A0A4S2L7Y1</accession>
<name>A0A4S2L7Y1_OPIFE</name>
<feature type="compositionally biased region" description="Polar residues" evidence="2">
    <location>
        <begin position="451"/>
        <end position="489"/>
    </location>
</feature>
<feature type="coiled-coil region" evidence="1">
    <location>
        <begin position="198"/>
        <end position="225"/>
    </location>
</feature>
<organism evidence="3 4">
    <name type="scientific">Opisthorchis felineus</name>
    <dbReference type="NCBI Taxonomy" id="147828"/>
    <lineage>
        <taxon>Eukaryota</taxon>
        <taxon>Metazoa</taxon>
        <taxon>Spiralia</taxon>
        <taxon>Lophotrochozoa</taxon>
        <taxon>Platyhelminthes</taxon>
        <taxon>Trematoda</taxon>
        <taxon>Digenea</taxon>
        <taxon>Opisthorchiida</taxon>
        <taxon>Opisthorchiata</taxon>
        <taxon>Opisthorchiidae</taxon>
        <taxon>Opisthorchis</taxon>
    </lineage>
</organism>
<feature type="region of interest" description="Disordered" evidence="2">
    <location>
        <begin position="96"/>
        <end position="149"/>
    </location>
</feature>
<dbReference type="OrthoDB" id="6287841at2759"/>
<evidence type="ECO:0000256" key="1">
    <source>
        <dbReference type="SAM" id="Coils"/>
    </source>
</evidence>
<feature type="compositionally biased region" description="Low complexity" evidence="2">
    <location>
        <begin position="334"/>
        <end position="343"/>
    </location>
</feature>
<gene>
    <name evidence="3" type="ORF">CRM22_009357</name>
</gene>
<evidence type="ECO:0000313" key="3">
    <source>
        <dbReference type="EMBL" id="TGZ58950.1"/>
    </source>
</evidence>
<feature type="compositionally biased region" description="Polar residues" evidence="2">
    <location>
        <begin position="264"/>
        <end position="281"/>
    </location>
</feature>
<keyword evidence="1" id="KW-0175">Coiled coil</keyword>
<dbReference type="AlphaFoldDB" id="A0A4S2L7Y1"/>
<keyword evidence="4" id="KW-1185">Reference proteome</keyword>
<evidence type="ECO:0000256" key="2">
    <source>
        <dbReference type="SAM" id="MobiDB-lite"/>
    </source>
</evidence>
<dbReference type="EMBL" id="SJOL01009052">
    <property type="protein sequence ID" value="TGZ58950.1"/>
    <property type="molecule type" value="Genomic_DNA"/>
</dbReference>
<protein>
    <submittedName>
        <fullName evidence="3">Uncharacterized protein</fullName>
    </submittedName>
</protein>
<feature type="compositionally biased region" description="Polar residues" evidence="2">
    <location>
        <begin position="289"/>
        <end position="302"/>
    </location>
</feature>
<feature type="region of interest" description="Disordered" evidence="2">
    <location>
        <begin position="264"/>
        <end position="343"/>
    </location>
</feature>
<evidence type="ECO:0000313" key="4">
    <source>
        <dbReference type="Proteomes" id="UP000308267"/>
    </source>
</evidence>
<comment type="caution">
    <text evidence="3">The sequence shown here is derived from an EMBL/GenBank/DDBJ whole genome shotgun (WGS) entry which is preliminary data.</text>
</comment>
<dbReference type="Proteomes" id="UP000308267">
    <property type="component" value="Unassembled WGS sequence"/>
</dbReference>